<dbReference type="Gene3D" id="3.20.20.60">
    <property type="entry name" value="Phosphoenolpyruvate-binding domains"/>
    <property type="match status" value="1"/>
</dbReference>
<evidence type="ECO:0000256" key="8">
    <source>
        <dbReference type="ARBA" id="ARBA00022840"/>
    </source>
</evidence>
<dbReference type="NCBIfam" id="NF004491">
    <property type="entry name" value="PRK05826.1"/>
    <property type="match status" value="1"/>
</dbReference>
<keyword evidence="4 13" id="KW-0808">Transferase</keyword>
<evidence type="ECO:0000256" key="1">
    <source>
        <dbReference type="ARBA" id="ARBA00004997"/>
    </source>
</evidence>
<dbReference type="InterPro" id="IPR001697">
    <property type="entry name" value="Pyr_Knase"/>
</dbReference>
<evidence type="ECO:0000313" key="16">
    <source>
        <dbReference type="EMBL" id="WEL19508.1"/>
    </source>
</evidence>
<dbReference type="RefSeq" id="WP_347722377.1">
    <property type="nucleotide sequence ID" value="NZ_CP104395.1"/>
</dbReference>
<name>A0ABY8CHZ6_9ARCH</name>
<accession>A0ABY8CHZ6</accession>
<evidence type="ECO:0000256" key="2">
    <source>
        <dbReference type="ARBA" id="ARBA00008663"/>
    </source>
</evidence>
<dbReference type="NCBIfam" id="TIGR01064">
    <property type="entry name" value="pyruv_kin"/>
    <property type="match status" value="1"/>
</dbReference>
<sequence>MKNTKIVSTIGPATDSKQKIADLVEAGVNVFRQNFSHVDHEQHKEIYERIRDVSEKTAVMIDTKGPEIRLGEVKEGTVLEEEHTVELTTEDIEGNSERLSVSYKDLMENLDSGDEVRIDDGKIELEVLEVDGNVAECEVLYGGEVSTRKAVNVPGKDIGLTAPTEKDVKDIEFAAELGYDFVSLSFVKSAEDVENVRQILDEHGSQMDIISKIEHGKAVENFDEILEASDGIMVARGDLGVEVPAAQLPALQKEMIRKSNQAGKPVITATQMLESMTENSTATRAEISDVANAVLDGTDAVMLSGETAIGDYPVKTVRFMSDVVQEVESEIEQQVHHTVKTPAENTNEIICKGVWQAANDGDASYVVAHTSSGSTARNIAKHRPETDIIAFTDSEVVERQLNLIWGVDPYYQEFKETVDSMLEDSAQRLETLGKVDVDDKLVMTAGIPTSVAGTTNMMQVRTVEQILEE</sequence>
<keyword evidence="6" id="KW-0547">Nucleotide-binding</keyword>
<dbReference type="SUPFAM" id="SSF51621">
    <property type="entry name" value="Phosphoenolpyruvate/pyruvate domain"/>
    <property type="match status" value="1"/>
</dbReference>
<evidence type="ECO:0000256" key="9">
    <source>
        <dbReference type="ARBA" id="ARBA00022842"/>
    </source>
</evidence>
<dbReference type="Pfam" id="PF00224">
    <property type="entry name" value="PK"/>
    <property type="match status" value="1"/>
</dbReference>
<gene>
    <name evidence="16" type="primary">pykF</name>
    <name evidence="16" type="ORF">SVXNc_0488</name>
</gene>
<evidence type="ECO:0000256" key="3">
    <source>
        <dbReference type="ARBA" id="ARBA00012142"/>
    </source>
</evidence>
<feature type="domain" description="Pyruvate kinase C-terminal" evidence="15">
    <location>
        <begin position="349"/>
        <end position="460"/>
    </location>
</feature>
<keyword evidence="11 16" id="KW-0670">Pyruvate</keyword>
<evidence type="ECO:0000256" key="10">
    <source>
        <dbReference type="ARBA" id="ARBA00023152"/>
    </source>
</evidence>
<evidence type="ECO:0000256" key="12">
    <source>
        <dbReference type="NCBIfam" id="TIGR01064"/>
    </source>
</evidence>
<dbReference type="EC" id="2.7.1.40" evidence="3 12"/>
<dbReference type="SUPFAM" id="SSF52935">
    <property type="entry name" value="PK C-terminal domain-like"/>
    <property type="match status" value="1"/>
</dbReference>
<evidence type="ECO:0000259" key="15">
    <source>
        <dbReference type="Pfam" id="PF02887"/>
    </source>
</evidence>
<dbReference type="SUPFAM" id="SSF50800">
    <property type="entry name" value="PK beta-barrel domain-like"/>
    <property type="match status" value="1"/>
</dbReference>
<feature type="domain" description="Pyruvate kinase barrel" evidence="14">
    <location>
        <begin position="1"/>
        <end position="317"/>
    </location>
</feature>
<evidence type="ECO:0000256" key="7">
    <source>
        <dbReference type="ARBA" id="ARBA00022777"/>
    </source>
</evidence>
<dbReference type="InterPro" id="IPR015813">
    <property type="entry name" value="Pyrv/PenolPyrv_kinase-like_dom"/>
</dbReference>
<comment type="catalytic activity">
    <reaction evidence="13">
        <text>pyruvate + ATP = phosphoenolpyruvate + ADP + H(+)</text>
        <dbReference type="Rhea" id="RHEA:18157"/>
        <dbReference type="ChEBI" id="CHEBI:15361"/>
        <dbReference type="ChEBI" id="CHEBI:15378"/>
        <dbReference type="ChEBI" id="CHEBI:30616"/>
        <dbReference type="ChEBI" id="CHEBI:58702"/>
        <dbReference type="ChEBI" id="CHEBI:456216"/>
        <dbReference type="EC" id="2.7.1.40"/>
    </reaction>
</comment>
<dbReference type="Gene3D" id="2.40.33.10">
    <property type="entry name" value="PK beta-barrel domain-like"/>
    <property type="match status" value="1"/>
</dbReference>
<keyword evidence="9 13" id="KW-0460">Magnesium</keyword>
<reference evidence="16 17" key="1">
    <citation type="submission" date="2022-09" db="EMBL/GenBank/DDBJ databases">
        <title>Xylan utilization by haloarchaea-nanohaloarchaea associations.</title>
        <authorList>
            <person name="Yakimov M."/>
        </authorList>
    </citation>
    <scope>NUCLEOTIDE SEQUENCE [LARGE SCALE GENOMIC DNA]</scope>
    <source>
        <strain evidence="16 17">SVXNc</strain>
    </source>
</reference>
<dbReference type="EMBL" id="CP104395">
    <property type="protein sequence ID" value="WEL19508.1"/>
    <property type="molecule type" value="Genomic_DNA"/>
</dbReference>
<dbReference type="PRINTS" id="PR01050">
    <property type="entry name" value="PYRUVTKNASE"/>
</dbReference>
<dbReference type="Gene3D" id="3.40.1380.20">
    <property type="entry name" value="Pyruvate kinase, C-terminal domain"/>
    <property type="match status" value="1"/>
</dbReference>
<dbReference type="GeneID" id="90589924"/>
<dbReference type="InterPro" id="IPR040442">
    <property type="entry name" value="Pyrv_kinase-like_dom_sf"/>
</dbReference>
<proteinExistence type="inferred from homology"/>
<organism evidence="16 17">
    <name type="scientific">Candidatus Nanohalococcus occultus</name>
    <dbReference type="NCBI Taxonomy" id="2978047"/>
    <lineage>
        <taxon>Archaea</taxon>
        <taxon>Candidatus Nanohalarchaeota</taxon>
        <taxon>Candidatus Nanohalarchaeota incertae sedis</taxon>
        <taxon>Candidatus Nanohalococcus</taxon>
    </lineage>
</organism>
<evidence type="ECO:0000313" key="17">
    <source>
        <dbReference type="Proteomes" id="UP001218034"/>
    </source>
</evidence>
<comment type="similarity">
    <text evidence="2 13">Belongs to the pyruvate kinase family.</text>
</comment>
<dbReference type="GO" id="GO:0004743">
    <property type="term" value="F:pyruvate kinase activity"/>
    <property type="evidence" value="ECO:0007669"/>
    <property type="project" value="UniProtKB-EC"/>
</dbReference>
<dbReference type="NCBIfam" id="NF004978">
    <property type="entry name" value="PRK06354.1"/>
    <property type="match status" value="1"/>
</dbReference>
<keyword evidence="5" id="KW-0479">Metal-binding</keyword>
<dbReference type="InterPro" id="IPR011037">
    <property type="entry name" value="Pyrv_Knase-like_insert_dom_sf"/>
</dbReference>
<dbReference type="PANTHER" id="PTHR11817">
    <property type="entry name" value="PYRUVATE KINASE"/>
    <property type="match status" value="1"/>
</dbReference>
<comment type="pathway">
    <text evidence="1 13">Carbohydrate degradation; glycolysis; pyruvate from D-glyceraldehyde 3-phosphate: step 5/5.</text>
</comment>
<evidence type="ECO:0000256" key="6">
    <source>
        <dbReference type="ARBA" id="ARBA00022741"/>
    </source>
</evidence>
<keyword evidence="10 13" id="KW-0324">Glycolysis</keyword>
<dbReference type="Pfam" id="PF02887">
    <property type="entry name" value="PK_C"/>
    <property type="match status" value="1"/>
</dbReference>
<evidence type="ECO:0000256" key="5">
    <source>
        <dbReference type="ARBA" id="ARBA00022723"/>
    </source>
</evidence>
<dbReference type="InterPro" id="IPR015793">
    <property type="entry name" value="Pyrv_Knase_brl"/>
</dbReference>
<keyword evidence="8" id="KW-0067">ATP-binding</keyword>
<dbReference type="GO" id="GO:0016301">
    <property type="term" value="F:kinase activity"/>
    <property type="evidence" value="ECO:0007669"/>
    <property type="project" value="UniProtKB-KW"/>
</dbReference>
<keyword evidence="7 13" id="KW-0418">Kinase</keyword>
<dbReference type="Proteomes" id="UP001218034">
    <property type="component" value="Chromosome"/>
</dbReference>
<dbReference type="InterPro" id="IPR036918">
    <property type="entry name" value="Pyrv_Knase_C_sf"/>
</dbReference>
<evidence type="ECO:0000259" key="14">
    <source>
        <dbReference type="Pfam" id="PF00224"/>
    </source>
</evidence>
<evidence type="ECO:0000256" key="4">
    <source>
        <dbReference type="ARBA" id="ARBA00022679"/>
    </source>
</evidence>
<evidence type="ECO:0000256" key="11">
    <source>
        <dbReference type="ARBA" id="ARBA00023317"/>
    </source>
</evidence>
<dbReference type="InterPro" id="IPR015806">
    <property type="entry name" value="Pyrv_Knase_insert_dom_sf"/>
</dbReference>
<protein>
    <recommendedName>
        <fullName evidence="3 12">Pyruvate kinase</fullName>
        <ecNumber evidence="3 12">2.7.1.40</ecNumber>
    </recommendedName>
</protein>
<dbReference type="InterPro" id="IPR015795">
    <property type="entry name" value="Pyrv_Knase_C"/>
</dbReference>
<keyword evidence="17" id="KW-1185">Reference proteome</keyword>
<evidence type="ECO:0000256" key="13">
    <source>
        <dbReference type="RuleBase" id="RU000504"/>
    </source>
</evidence>